<keyword evidence="6" id="KW-0238">DNA-binding</keyword>
<dbReference type="CDD" id="cd17932">
    <property type="entry name" value="DEXQc_UvrD"/>
    <property type="match status" value="1"/>
</dbReference>
<evidence type="ECO:0000256" key="9">
    <source>
        <dbReference type="ARBA" id="ARBA00034808"/>
    </source>
</evidence>
<evidence type="ECO:0000256" key="10">
    <source>
        <dbReference type="ARBA" id="ARBA00048988"/>
    </source>
</evidence>
<dbReference type="Gene3D" id="1.10.486.10">
    <property type="entry name" value="PCRA, domain 4"/>
    <property type="match status" value="1"/>
</dbReference>
<feature type="domain" description="UvrD-like helicase ATP-binding" evidence="12">
    <location>
        <begin position="1"/>
        <end position="270"/>
    </location>
</feature>
<dbReference type="PROSITE" id="PS51198">
    <property type="entry name" value="UVRD_HELICASE_ATP_BIND"/>
    <property type="match status" value="1"/>
</dbReference>
<keyword evidence="3 11" id="KW-0378">Hydrolase</keyword>
<evidence type="ECO:0000256" key="5">
    <source>
        <dbReference type="ARBA" id="ARBA00022840"/>
    </source>
</evidence>
<evidence type="ECO:0000256" key="1">
    <source>
        <dbReference type="ARBA" id="ARBA00009922"/>
    </source>
</evidence>
<evidence type="ECO:0000256" key="7">
    <source>
        <dbReference type="ARBA" id="ARBA00023235"/>
    </source>
</evidence>
<evidence type="ECO:0000259" key="12">
    <source>
        <dbReference type="PROSITE" id="PS51198"/>
    </source>
</evidence>
<keyword evidence="15" id="KW-1185">Reference proteome</keyword>
<dbReference type="EC" id="5.6.2.4" evidence="9"/>
<keyword evidence="7" id="KW-0413">Isomerase</keyword>
<keyword evidence="5 11" id="KW-0067">ATP-binding</keyword>
<feature type="domain" description="UvrD-like helicase C-terminal" evidence="13">
    <location>
        <begin position="271"/>
        <end position="534"/>
    </location>
</feature>
<evidence type="ECO:0000313" key="15">
    <source>
        <dbReference type="Proteomes" id="UP001198151"/>
    </source>
</evidence>
<name>A0ABS8FYE2_9FIRM</name>
<comment type="similarity">
    <text evidence="1">Belongs to the helicase family. UvrD subfamily.</text>
</comment>
<dbReference type="RefSeq" id="WP_227707751.1">
    <property type="nucleotide sequence ID" value="NZ_JAJEQX010000014.1"/>
</dbReference>
<evidence type="ECO:0000256" key="3">
    <source>
        <dbReference type="ARBA" id="ARBA00022801"/>
    </source>
</evidence>
<comment type="catalytic activity">
    <reaction evidence="8">
        <text>Couples ATP hydrolysis with the unwinding of duplex DNA by translocating in the 3'-5' direction.</text>
        <dbReference type="EC" id="5.6.2.4"/>
    </reaction>
</comment>
<keyword evidence="4 11" id="KW-0347">Helicase</keyword>
<dbReference type="PROSITE" id="PS51257">
    <property type="entry name" value="PROKAR_LIPOPROTEIN"/>
    <property type="match status" value="1"/>
</dbReference>
<reference evidence="14 15" key="1">
    <citation type="submission" date="2021-10" db="EMBL/GenBank/DDBJ databases">
        <title>Anaerobic single-cell dispensing facilitates the cultivation of human gut bacteria.</title>
        <authorList>
            <person name="Afrizal A."/>
        </authorList>
    </citation>
    <scope>NUCLEOTIDE SEQUENCE [LARGE SCALE GENOMIC DNA]</scope>
    <source>
        <strain evidence="14 15">CLA-AA-H200</strain>
    </source>
</reference>
<dbReference type="GO" id="GO:0004386">
    <property type="term" value="F:helicase activity"/>
    <property type="evidence" value="ECO:0007669"/>
    <property type="project" value="UniProtKB-KW"/>
</dbReference>
<dbReference type="InterPro" id="IPR000212">
    <property type="entry name" value="DNA_helicase_UvrD/REP"/>
</dbReference>
<dbReference type="PANTHER" id="PTHR11070:SF2">
    <property type="entry name" value="ATP-DEPENDENT DNA HELICASE SRS2"/>
    <property type="match status" value="1"/>
</dbReference>
<comment type="caution">
    <text evidence="14">The sequence shown here is derived from an EMBL/GenBank/DDBJ whole genome shotgun (WGS) entry which is preliminary data.</text>
</comment>
<dbReference type="InterPro" id="IPR014017">
    <property type="entry name" value="DNA_helicase_UvrD-like_C"/>
</dbReference>
<dbReference type="EMBL" id="JAJEQX010000014">
    <property type="protein sequence ID" value="MCC2254614.1"/>
    <property type="molecule type" value="Genomic_DNA"/>
</dbReference>
<evidence type="ECO:0000259" key="13">
    <source>
        <dbReference type="PROSITE" id="PS51217"/>
    </source>
</evidence>
<dbReference type="InterPro" id="IPR014016">
    <property type="entry name" value="UvrD-like_ATP-bd"/>
</dbReference>
<feature type="binding site" evidence="11">
    <location>
        <begin position="22"/>
        <end position="29"/>
    </location>
    <ligand>
        <name>ATP</name>
        <dbReference type="ChEBI" id="CHEBI:30616"/>
    </ligand>
</feature>
<protein>
    <recommendedName>
        <fullName evidence="9">DNA 3'-5' helicase</fullName>
        <ecNumber evidence="9">5.6.2.4</ecNumber>
    </recommendedName>
</protein>
<dbReference type="Proteomes" id="UP001198151">
    <property type="component" value="Unassembled WGS sequence"/>
</dbReference>
<dbReference type="PANTHER" id="PTHR11070">
    <property type="entry name" value="UVRD / RECB / PCRA DNA HELICASE FAMILY MEMBER"/>
    <property type="match status" value="1"/>
</dbReference>
<dbReference type="PROSITE" id="PS51217">
    <property type="entry name" value="UVRD_HELICASE_CTER"/>
    <property type="match status" value="1"/>
</dbReference>
<proteinExistence type="inferred from homology"/>
<accession>A0ABS8FYE2</accession>
<evidence type="ECO:0000256" key="6">
    <source>
        <dbReference type="ARBA" id="ARBA00023125"/>
    </source>
</evidence>
<keyword evidence="2 11" id="KW-0547">Nucleotide-binding</keyword>
<dbReference type="Gene3D" id="3.40.50.300">
    <property type="entry name" value="P-loop containing nucleotide triphosphate hydrolases"/>
    <property type="match status" value="2"/>
</dbReference>
<evidence type="ECO:0000256" key="4">
    <source>
        <dbReference type="ARBA" id="ARBA00022806"/>
    </source>
</evidence>
<evidence type="ECO:0000256" key="11">
    <source>
        <dbReference type="PROSITE-ProRule" id="PRU00560"/>
    </source>
</evidence>
<dbReference type="Pfam" id="PF13361">
    <property type="entry name" value="UvrD_C"/>
    <property type="match status" value="1"/>
</dbReference>
<organism evidence="14 15">
    <name type="scientific">Ruminococcus turbiniformis</name>
    <dbReference type="NCBI Taxonomy" id="2881258"/>
    <lineage>
        <taxon>Bacteria</taxon>
        <taxon>Bacillati</taxon>
        <taxon>Bacillota</taxon>
        <taxon>Clostridia</taxon>
        <taxon>Eubacteriales</taxon>
        <taxon>Oscillospiraceae</taxon>
        <taxon>Ruminococcus</taxon>
    </lineage>
</organism>
<gene>
    <name evidence="14" type="ORF">LKD70_09315</name>
</gene>
<dbReference type="Gene3D" id="1.10.10.160">
    <property type="match status" value="1"/>
</dbReference>
<sequence>MQKNEAQEEVINTINGQILVIACPGSGKTTTLLRRINHMVESGIQNILMITFTAAAAGEMRTRYAANYGNQEGITFSTIHALCFAIIRKFKGFARDDLLTPAETWSFFYDLLKNETQINDKQEFISALLNDISVMKNNRIPEGNYKMNCCDDRGLFLKLYWGYESFKKANRKIDYDDMLDIAYSSLDGECLSWLKEQYQYIQVDEYQDTNYIQRDIIYKLAGDNGNLAVVGDDDQSIYAFRGARPEIMLGFQEHYPDCKIVRMGTNYRSCKEIIHAADHLISHNKTRFDKEFRATRTGRGKVVSYITRSRNTQNILVVQKIKELLHAGEKDIAILYRTNRQSEAFAALFVEEKIPFFCTEPIKSRYDHWMYRDIQAYRKIAEGNAKPYIVAQAANHPQRWISKEVLTNGLDLTYMLDRANKLRIDEWKKEKQADQIYEFYFAVREFAKRDPAAAIDYLYNRANYKKYIDDYARYRNEDADTLHEIWRQYTKDLIKAGNDWNKWDQYVRNYEKALKDASSVTDGVVLSTMHKSKGLEWKYVFIVDCVTGFAPFKRAESPDELEEERRLFYVAVTRAKDYLSLFGYKSTGKGQIVPSPYLLEMKQ</sequence>
<dbReference type="InterPro" id="IPR027417">
    <property type="entry name" value="P-loop_NTPase"/>
</dbReference>
<evidence type="ECO:0000256" key="8">
    <source>
        <dbReference type="ARBA" id="ARBA00034617"/>
    </source>
</evidence>
<dbReference type="Pfam" id="PF00580">
    <property type="entry name" value="UvrD-helicase"/>
    <property type="match status" value="1"/>
</dbReference>
<dbReference type="InterPro" id="IPR013986">
    <property type="entry name" value="DExx_box_DNA_helicase_dom_sf"/>
</dbReference>
<evidence type="ECO:0000313" key="14">
    <source>
        <dbReference type="EMBL" id="MCC2254614.1"/>
    </source>
</evidence>
<dbReference type="CDD" id="cd18807">
    <property type="entry name" value="SF1_C_UvrD"/>
    <property type="match status" value="1"/>
</dbReference>
<comment type="catalytic activity">
    <reaction evidence="10">
        <text>ATP + H2O = ADP + phosphate + H(+)</text>
        <dbReference type="Rhea" id="RHEA:13065"/>
        <dbReference type="ChEBI" id="CHEBI:15377"/>
        <dbReference type="ChEBI" id="CHEBI:15378"/>
        <dbReference type="ChEBI" id="CHEBI:30616"/>
        <dbReference type="ChEBI" id="CHEBI:43474"/>
        <dbReference type="ChEBI" id="CHEBI:456216"/>
        <dbReference type="EC" id="5.6.2.4"/>
    </reaction>
</comment>
<evidence type="ECO:0000256" key="2">
    <source>
        <dbReference type="ARBA" id="ARBA00022741"/>
    </source>
</evidence>
<dbReference type="SUPFAM" id="SSF52540">
    <property type="entry name" value="P-loop containing nucleoside triphosphate hydrolases"/>
    <property type="match status" value="1"/>
</dbReference>